<gene>
    <name evidence="1" type="ORF">L1987_66301</name>
</gene>
<dbReference type="Proteomes" id="UP001056120">
    <property type="component" value="Linkage Group LG22"/>
</dbReference>
<comment type="caution">
    <text evidence="1">The sequence shown here is derived from an EMBL/GenBank/DDBJ whole genome shotgun (WGS) entry which is preliminary data.</text>
</comment>
<name>A0ACB9BX46_9ASTR</name>
<reference evidence="1 2" key="2">
    <citation type="journal article" date="2022" name="Mol. Ecol. Resour.">
        <title>The genomes of chicory, endive, great burdock and yacon provide insights into Asteraceae paleo-polyploidization history and plant inulin production.</title>
        <authorList>
            <person name="Fan W."/>
            <person name="Wang S."/>
            <person name="Wang H."/>
            <person name="Wang A."/>
            <person name="Jiang F."/>
            <person name="Liu H."/>
            <person name="Zhao H."/>
            <person name="Xu D."/>
            <person name="Zhang Y."/>
        </authorList>
    </citation>
    <scope>NUCLEOTIDE SEQUENCE [LARGE SCALE GENOMIC DNA]</scope>
    <source>
        <strain evidence="2">cv. Yunnan</strain>
        <tissue evidence="1">Leaves</tissue>
    </source>
</reference>
<organism evidence="1 2">
    <name type="scientific">Smallanthus sonchifolius</name>
    <dbReference type="NCBI Taxonomy" id="185202"/>
    <lineage>
        <taxon>Eukaryota</taxon>
        <taxon>Viridiplantae</taxon>
        <taxon>Streptophyta</taxon>
        <taxon>Embryophyta</taxon>
        <taxon>Tracheophyta</taxon>
        <taxon>Spermatophyta</taxon>
        <taxon>Magnoliopsida</taxon>
        <taxon>eudicotyledons</taxon>
        <taxon>Gunneridae</taxon>
        <taxon>Pentapetalae</taxon>
        <taxon>asterids</taxon>
        <taxon>campanulids</taxon>
        <taxon>Asterales</taxon>
        <taxon>Asteraceae</taxon>
        <taxon>Asteroideae</taxon>
        <taxon>Heliantheae alliance</taxon>
        <taxon>Millerieae</taxon>
        <taxon>Smallanthus</taxon>
    </lineage>
</organism>
<sequence length="403" mass="45133">MEVSICRSLLKPTNRHFLSTLLLSKAHSHPSHLQLHHSTPLATLSFSNPNSHPRTNFPNWNPSLFTATPSSSQSTSNAPISINRFARILSGHEGKSFEWKFAPDGVNGGELGFVPEDKRPAVTVVVLGWLGSKQKHLRRYAEMYNTFGMNAVTLAASVNDVLGFDLGRKLETRIAALTVDLVSWMEEKEKDGRERFLIFHTFSNTGWLAYGSILNILQGREELLEKIKGCVVDSGGDPELDPKVWAAGFATALLKKQSSAVNSSSEAGEVQNGATNVNMDVKEPLFIEVLLLTLFEKFFTYLLESPDIKKRLTKVTTTLSENQPSCPQIYLYSTADKVIPFQKIESFAEHQKKLGRQVTTFNFKSTPHVDHYRTFPDTYRSLIQDFLKDCFTAKGKQLYNTVA</sequence>
<accession>A0ACB9BX46</accession>
<proteinExistence type="predicted"/>
<protein>
    <submittedName>
        <fullName evidence="1">Uncharacterized protein</fullName>
    </submittedName>
</protein>
<dbReference type="EMBL" id="CM042039">
    <property type="protein sequence ID" value="KAI3726504.1"/>
    <property type="molecule type" value="Genomic_DNA"/>
</dbReference>
<evidence type="ECO:0000313" key="1">
    <source>
        <dbReference type="EMBL" id="KAI3726504.1"/>
    </source>
</evidence>
<reference evidence="2" key="1">
    <citation type="journal article" date="2022" name="Mol. Ecol. Resour.">
        <title>The genomes of chicory, endive, great burdock and yacon provide insights into Asteraceae palaeo-polyploidization history and plant inulin production.</title>
        <authorList>
            <person name="Fan W."/>
            <person name="Wang S."/>
            <person name="Wang H."/>
            <person name="Wang A."/>
            <person name="Jiang F."/>
            <person name="Liu H."/>
            <person name="Zhao H."/>
            <person name="Xu D."/>
            <person name="Zhang Y."/>
        </authorList>
    </citation>
    <scope>NUCLEOTIDE SEQUENCE [LARGE SCALE GENOMIC DNA]</scope>
    <source>
        <strain evidence="2">cv. Yunnan</strain>
    </source>
</reference>
<keyword evidence="2" id="KW-1185">Reference proteome</keyword>
<evidence type="ECO:0000313" key="2">
    <source>
        <dbReference type="Proteomes" id="UP001056120"/>
    </source>
</evidence>